<sequence length="148" mass="17471">MNNDWDRLLNILNLTKESRQKARLELIISNPNCEPTIEVLEELRSFIEKEFSTSPNSCYVAWFKRSETNPDESYLMKKNITFSKIPKLQSLWNKLMGEYMIFFPDRNKRLDSSLGDEEEIIGEILTTYDKCFIKAPDGNVILHLYMQH</sequence>
<evidence type="ECO:0000313" key="2">
    <source>
        <dbReference type="Proteomes" id="UP000183557"/>
    </source>
</evidence>
<accession>A0A1I3TK75</accession>
<dbReference type="OrthoDB" id="2860151at2"/>
<organism evidence="1 2">
    <name type="scientific">Halobacillus dabanensis</name>
    <dbReference type="NCBI Taxonomy" id="240302"/>
    <lineage>
        <taxon>Bacteria</taxon>
        <taxon>Bacillati</taxon>
        <taxon>Bacillota</taxon>
        <taxon>Bacilli</taxon>
        <taxon>Bacillales</taxon>
        <taxon>Bacillaceae</taxon>
        <taxon>Halobacillus</taxon>
    </lineage>
</organism>
<name>A0A1I3TK75_HALDA</name>
<keyword evidence="2" id="KW-1185">Reference proteome</keyword>
<dbReference type="EMBL" id="FOSB01000003">
    <property type="protein sequence ID" value="SFJ69917.1"/>
    <property type="molecule type" value="Genomic_DNA"/>
</dbReference>
<dbReference type="RefSeq" id="WP_075035957.1">
    <property type="nucleotide sequence ID" value="NZ_FOSB01000003.1"/>
</dbReference>
<dbReference type="Proteomes" id="UP000183557">
    <property type="component" value="Unassembled WGS sequence"/>
</dbReference>
<dbReference type="AlphaFoldDB" id="A0A1I3TK75"/>
<reference evidence="2" key="1">
    <citation type="submission" date="2016-10" db="EMBL/GenBank/DDBJ databases">
        <authorList>
            <person name="Varghese N."/>
            <person name="Submissions S."/>
        </authorList>
    </citation>
    <scope>NUCLEOTIDE SEQUENCE [LARGE SCALE GENOMIC DNA]</scope>
    <source>
        <strain evidence="2">CGMCC 1.3704</strain>
    </source>
</reference>
<proteinExistence type="predicted"/>
<protein>
    <submittedName>
        <fullName evidence="1">Uncharacterized protein</fullName>
    </submittedName>
</protein>
<evidence type="ECO:0000313" key="1">
    <source>
        <dbReference type="EMBL" id="SFJ69917.1"/>
    </source>
</evidence>
<gene>
    <name evidence="1" type="ORF">SAMN04487936_103372</name>
</gene>